<comment type="caution">
    <text evidence="2">The sequence shown here is derived from an EMBL/GenBank/DDBJ whole genome shotgun (WGS) entry which is preliminary data.</text>
</comment>
<dbReference type="RefSeq" id="WP_061833592.1">
    <property type="nucleotide sequence ID" value="NZ_LUKE01000001.1"/>
</dbReference>
<name>A0A150WNT6_BDEBC</name>
<keyword evidence="1" id="KW-0732">Signal</keyword>
<feature type="chain" id="PRO_5007573351" evidence="1">
    <location>
        <begin position="22"/>
        <end position="187"/>
    </location>
</feature>
<proteinExistence type="predicted"/>
<reference evidence="2 3" key="1">
    <citation type="submission" date="2016-03" db="EMBL/GenBank/DDBJ databases">
        <authorList>
            <person name="Ploux O."/>
        </authorList>
    </citation>
    <scope>NUCLEOTIDE SEQUENCE [LARGE SCALE GENOMIC DNA]</scope>
    <source>
        <strain evidence="2 3">R0</strain>
    </source>
</reference>
<organism evidence="2 3">
    <name type="scientific">Bdellovibrio bacteriovorus</name>
    <dbReference type="NCBI Taxonomy" id="959"/>
    <lineage>
        <taxon>Bacteria</taxon>
        <taxon>Pseudomonadati</taxon>
        <taxon>Bdellovibrionota</taxon>
        <taxon>Bdellovibrionia</taxon>
        <taxon>Bdellovibrionales</taxon>
        <taxon>Pseudobdellovibrionaceae</taxon>
        <taxon>Bdellovibrio</taxon>
    </lineage>
</organism>
<dbReference type="Proteomes" id="UP000075320">
    <property type="component" value="Unassembled WGS sequence"/>
</dbReference>
<evidence type="ECO:0000256" key="1">
    <source>
        <dbReference type="SAM" id="SignalP"/>
    </source>
</evidence>
<dbReference type="OrthoDB" id="5293866at2"/>
<evidence type="ECO:0000313" key="2">
    <source>
        <dbReference type="EMBL" id="KYG66026.1"/>
    </source>
</evidence>
<accession>A0A150WNT6</accession>
<gene>
    <name evidence="2" type="ORF">AZI86_02870</name>
</gene>
<sequence length="187" mass="21050">MRLLLLPFFLTFVLNAAPASAAPQTTTTVESTPLRGDDDPALVRTNPAFREDPVTFFMNLSIGYDGGNLLERDEYVQGGYFALRFMPLKNDQIVWDYHLEVSEKNLLGVAVGRRWYCCPGDEFMPYARASANMILDPKDELAGFAEIRRWRLRAAVGIGEKFIWEFGVGLAVTGPDIYAQFGYNFGF</sequence>
<feature type="signal peptide" evidence="1">
    <location>
        <begin position="1"/>
        <end position="21"/>
    </location>
</feature>
<dbReference type="AlphaFoldDB" id="A0A150WNT6"/>
<dbReference type="EMBL" id="LUKE01000001">
    <property type="protein sequence ID" value="KYG66026.1"/>
    <property type="molecule type" value="Genomic_DNA"/>
</dbReference>
<protein>
    <submittedName>
        <fullName evidence="2">Uncharacterized protein</fullName>
    </submittedName>
</protein>
<evidence type="ECO:0000313" key="3">
    <source>
        <dbReference type="Proteomes" id="UP000075320"/>
    </source>
</evidence>
<keyword evidence="3" id="KW-1185">Reference proteome</keyword>